<proteinExistence type="predicted"/>
<comment type="caution">
    <text evidence="1">The sequence shown here is derived from an EMBL/GenBank/DDBJ whole genome shotgun (WGS) entry which is preliminary data.</text>
</comment>
<dbReference type="EMBL" id="QGKV02000649">
    <property type="protein sequence ID" value="KAF3578965.1"/>
    <property type="molecule type" value="Genomic_DNA"/>
</dbReference>
<reference evidence="1 2" key="1">
    <citation type="journal article" date="2020" name="BMC Genomics">
        <title>Intraspecific diversification of the crop wild relative Brassica cretica Lam. using demographic model selection.</title>
        <authorList>
            <person name="Kioukis A."/>
            <person name="Michalopoulou V.A."/>
            <person name="Briers L."/>
            <person name="Pirintsos S."/>
            <person name="Studholme D.J."/>
            <person name="Pavlidis P."/>
            <person name="Sarris P.F."/>
        </authorList>
    </citation>
    <scope>NUCLEOTIDE SEQUENCE [LARGE SCALE GENOMIC DNA]</scope>
    <source>
        <strain evidence="2">cv. PFS-1207/04</strain>
    </source>
</reference>
<dbReference type="Proteomes" id="UP000266723">
    <property type="component" value="Unassembled WGS sequence"/>
</dbReference>
<keyword evidence="2" id="KW-1185">Reference proteome</keyword>
<organism evidence="1 2">
    <name type="scientific">Brassica cretica</name>
    <name type="common">Mustard</name>
    <dbReference type="NCBI Taxonomy" id="69181"/>
    <lineage>
        <taxon>Eukaryota</taxon>
        <taxon>Viridiplantae</taxon>
        <taxon>Streptophyta</taxon>
        <taxon>Embryophyta</taxon>
        <taxon>Tracheophyta</taxon>
        <taxon>Spermatophyta</taxon>
        <taxon>Magnoliopsida</taxon>
        <taxon>eudicotyledons</taxon>
        <taxon>Gunneridae</taxon>
        <taxon>Pentapetalae</taxon>
        <taxon>rosids</taxon>
        <taxon>malvids</taxon>
        <taxon>Brassicales</taxon>
        <taxon>Brassicaceae</taxon>
        <taxon>Brassiceae</taxon>
        <taxon>Brassica</taxon>
    </lineage>
</organism>
<evidence type="ECO:0000313" key="2">
    <source>
        <dbReference type="Proteomes" id="UP000266723"/>
    </source>
</evidence>
<sequence>METLLKDGGSRMLPSSSVCLANNLCTSGDLIIQRELAVQRTRVSARWELMKEWLEKKVGHWNPEEEYRQYLLVIGEGGQFGGFPLVSPPAPEDASSS</sequence>
<protein>
    <submittedName>
        <fullName evidence="1">Uncharacterized protein</fullName>
    </submittedName>
</protein>
<name>A0ABQ7DNP2_BRACR</name>
<gene>
    <name evidence="1" type="ORF">DY000_02031240</name>
</gene>
<accession>A0ABQ7DNP2</accession>
<evidence type="ECO:0000313" key="1">
    <source>
        <dbReference type="EMBL" id="KAF3578965.1"/>
    </source>
</evidence>